<evidence type="ECO:0000313" key="3">
    <source>
        <dbReference type="Proteomes" id="UP001292094"/>
    </source>
</evidence>
<dbReference type="Proteomes" id="UP001292094">
    <property type="component" value="Unassembled WGS sequence"/>
</dbReference>
<organism evidence="2 3">
    <name type="scientific">Petrolisthes manimaculis</name>
    <dbReference type="NCBI Taxonomy" id="1843537"/>
    <lineage>
        <taxon>Eukaryota</taxon>
        <taxon>Metazoa</taxon>
        <taxon>Ecdysozoa</taxon>
        <taxon>Arthropoda</taxon>
        <taxon>Crustacea</taxon>
        <taxon>Multicrustacea</taxon>
        <taxon>Malacostraca</taxon>
        <taxon>Eumalacostraca</taxon>
        <taxon>Eucarida</taxon>
        <taxon>Decapoda</taxon>
        <taxon>Pleocyemata</taxon>
        <taxon>Anomura</taxon>
        <taxon>Galatheoidea</taxon>
        <taxon>Porcellanidae</taxon>
        <taxon>Petrolisthes</taxon>
    </lineage>
</organism>
<dbReference type="EMBL" id="JAWZYT010003115">
    <property type="protein sequence ID" value="KAK4300109.1"/>
    <property type="molecule type" value="Genomic_DNA"/>
</dbReference>
<accession>A0AAE1TYT5</accession>
<reference evidence="2" key="1">
    <citation type="submission" date="2023-11" db="EMBL/GenBank/DDBJ databases">
        <title>Genome assemblies of two species of porcelain crab, Petrolisthes cinctipes and Petrolisthes manimaculis (Anomura: Porcellanidae).</title>
        <authorList>
            <person name="Angst P."/>
        </authorList>
    </citation>
    <scope>NUCLEOTIDE SEQUENCE</scope>
    <source>
        <strain evidence="2">PB745_02</strain>
        <tissue evidence="2">Gill</tissue>
    </source>
</reference>
<proteinExistence type="predicted"/>
<feature type="compositionally biased region" description="Basic and acidic residues" evidence="1">
    <location>
        <begin position="16"/>
        <end position="92"/>
    </location>
</feature>
<feature type="compositionally biased region" description="Basic and acidic residues" evidence="1">
    <location>
        <begin position="103"/>
        <end position="113"/>
    </location>
</feature>
<evidence type="ECO:0000256" key="1">
    <source>
        <dbReference type="SAM" id="MobiDB-lite"/>
    </source>
</evidence>
<protein>
    <submittedName>
        <fullName evidence="2">Uncharacterized protein</fullName>
    </submittedName>
</protein>
<sequence length="113" mass="12797">MGEKEEAWIGKGYYEGVERSDRRNGREGGSVERERGDYEGVERTDGRDGRGKDGEGGEEIGERRMIERRDGKGEKRADGGGREGRRGERTEVRVGIYETGTEGGRERVEWQED</sequence>
<keyword evidence="3" id="KW-1185">Reference proteome</keyword>
<evidence type="ECO:0000313" key="2">
    <source>
        <dbReference type="EMBL" id="KAK4300109.1"/>
    </source>
</evidence>
<comment type="caution">
    <text evidence="2">The sequence shown here is derived from an EMBL/GenBank/DDBJ whole genome shotgun (WGS) entry which is preliminary data.</text>
</comment>
<name>A0AAE1TYT5_9EUCA</name>
<gene>
    <name evidence="2" type="ORF">Pmani_027669</name>
</gene>
<dbReference type="AlphaFoldDB" id="A0AAE1TYT5"/>
<feature type="region of interest" description="Disordered" evidence="1">
    <location>
        <begin position="1"/>
        <end position="113"/>
    </location>
</feature>